<dbReference type="STRING" id="2656787.A0A370TB70"/>
<feature type="compositionally biased region" description="Low complexity" evidence="1">
    <location>
        <begin position="109"/>
        <end position="129"/>
    </location>
</feature>
<feature type="region of interest" description="Disordered" evidence="1">
    <location>
        <begin position="1"/>
        <end position="24"/>
    </location>
</feature>
<evidence type="ECO:0000256" key="1">
    <source>
        <dbReference type="SAM" id="MobiDB-lite"/>
    </source>
</evidence>
<feature type="region of interest" description="Disordered" evidence="1">
    <location>
        <begin position="40"/>
        <end position="71"/>
    </location>
</feature>
<evidence type="ECO:0000313" key="3">
    <source>
        <dbReference type="Proteomes" id="UP000254866"/>
    </source>
</evidence>
<dbReference type="OrthoDB" id="5336357at2759"/>
<feature type="compositionally biased region" description="Basic and acidic residues" evidence="1">
    <location>
        <begin position="62"/>
        <end position="71"/>
    </location>
</feature>
<feature type="compositionally biased region" description="Polar residues" evidence="1">
    <location>
        <begin position="40"/>
        <end position="53"/>
    </location>
</feature>
<proteinExistence type="predicted"/>
<organism evidence="2 3">
    <name type="scientific">Venustampulla echinocandica</name>
    <dbReference type="NCBI Taxonomy" id="2656787"/>
    <lineage>
        <taxon>Eukaryota</taxon>
        <taxon>Fungi</taxon>
        <taxon>Dikarya</taxon>
        <taxon>Ascomycota</taxon>
        <taxon>Pezizomycotina</taxon>
        <taxon>Leotiomycetes</taxon>
        <taxon>Helotiales</taxon>
        <taxon>Pleuroascaceae</taxon>
        <taxon>Venustampulla</taxon>
    </lineage>
</organism>
<feature type="compositionally biased region" description="Low complexity" evidence="1">
    <location>
        <begin position="11"/>
        <end position="24"/>
    </location>
</feature>
<dbReference type="AlphaFoldDB" id="A0A370TB70"/>
<accession>A0A370TB70</accession>
<gene>
    <name evidence="2" type="ORF">BP5553_09972</name>
</gene>
<comment type="caution">
    <text evidence="2">The sequence shown here is derived from an EMBL/GenBank/DDBJ whole genome shotgun (WGS) entry which is preliminary data.</text>
</comment>
<dbReference type="RefSeq" id="XP_031865432.1">
    <property type="nucleotide sequence ID" value="XM_032018595.1"/>
</dbReference>
<feature type="region of interest" description="Disordered" evidence="1">
    <location>
        <begin position="101"/>
        <end position="133"/>
    </location>
</feature>
<reference evidence="2 3" key="1">
    <citation type="journal article" date="2018" name="IMA Fungus">
        <title>IMA Genome-F 9: Draft genome sequence of Annulohypoxylon stygium, Aspergillus mulundensis, Berkeleyomyces basicola (syn. Thielaviopsis basicola), Ceratocystis smalleyi, two Cercospora beticola strains, Coleophoma cylindrospora, Fusarium fracticaudum, Phialophora cf. hyalina, and Morchella septimelata.</title>
        <authorList>
            <person name="Wingfield B.D."/>
            <person name="Bills G.F."/>
            <person name="Dong Y."/>
            <person name="Huang W."/>
            <person name="Nel W.J."/>
            <person name="Swalarsk-Parry B.S."/>
            <person name="Vaghefi N."/>
            <person name="Wilken P.M."/>
            <person name="An Z."/>
            <person name="de Beer Z.W."/>
            <person name="De Vos L."/>
            <person name="Chen L."/>
            <person name="Duong T.A."/>
            <person name="Gao Y."/>
            <person name="Hammerbacher A."/>
            <person name="Kikkert J.R."/>
            <person name="Li Y."/>
            <person name="Li H."/>
            <person name="Li K."/>
            <person name="Li Q."/>
            <person name="Liu X."/>
            <person name="Ma X."/>
            <person name="Naidoo K."/>
            <person name="Pethybridge S.J."/>
            <person name="Sun J."/>
            <person name="Steenkamp E.T."/>
            <person name="van der Nest M.A."/>
            <person name="van Wyk S."/>
            <person name="Wingfield M.J."/>
            <person name="Xiong C."/>
            <person name="Yue Q."/>
            <person name="Zhang X."/>
        </authorList>
    </citation>
    <scope>NUCLEOTIDE SEQUENCE [LARGE SCALE GENOMIC DNA]</scope>
    <source>
        <strain evidence="2 3">BP 5553</strain>
    </source>
</reference>
<name>A0A370TB70_9HELO</name>
<dbReference type="GeneID" id="43602821"/>
<evidence type="ECO:0000313" key="2">
    <source>
        <dbReference type="EMBL" id="RDL31183.1"/>
    </source>
</evidence>
<dbReference type="Proteomes" id="UP000254866">
    <property type="component" value="Unassembled WGS sequence"/>
</dbReference>
<keyword evidence="3" id="KW-1185">Reference proteome</keyword>
<sequence>MVLKRKRSDSEISTSSSLLSSSSPLGGSSFMAIDNLQSHQNQNQIATPSLFSSRTRKRHRDNRPSESDVHRMMPPLIHASVVLIALLEHTLSLLFSAQQNTQPPAQTSPQMQFAPQAPVAAVPASNSQSGHQSSLHSFWALPSSARQSSPGNNSAASSSNTPLTMFAKSSFFEATNCEDCDSPLNQGDSFDSVDMDVMMDIDMHNGSGPSYACAACSRQLWLYLVAPGKFGTGLGKALQKPLFENGTFEASKRAGYRVVGGGEGVRNKCVLAQATV</sequence>
<protein>
    <submittedName>
        <fullName evidence="2">Uncharacterized protein</fullName>
    </submittedName>
</protein>
<dbReference type="EMBL" id="NPIC01000013">
    <property type="protein sequence ID" value="RDL31183.1"/>
    <property type="molecule type" value="Genomic_DNA"/>
</dbReference>